<organism evidence="3 4">
    <name type="scientific">Cutibacterium porci</name>
    <dbReference type="NCBI Taxonomy" id="2605781"/>
    <lineage>
        <taxon>Bacteria</taxon>
        <taxon>Bacillati</taxon>
        <taxon>Actinomycetota</taxon>
        <taxon>Actinomycetes</taxon>
        <taxon>Propionibacteriales</taxon>
        <taxon>Propionibacteriaceae</taxon>
        <taxon>Cutibacterium</taxon>
    </lineage>
</organism>
<evidence type="ECO:0000259" key="2">
    <source>
        <dbReference type="PROSITE" id="PS51099"/>
    </source>
</evidence>
<dbReference type="InterPro" id="IPR003501">
    <property type="entry name" value="PTS_EIIB_2/3"/>
</dbReference>
<reference evidence="3 4" key="1">
    <citation type="submission" date="2019-08" db="EMBL/GenBank/DDBJ databases">
        <title>In-depth cultivation of the pig gut microbiome towards novel bacterial diversity and tailored functional studies.</title>
        <authorList>
            <person name="Wylensek D."/>
            <person name="Hitch T.C.A."/>
            <person name="Clavel T."/>
        </authorList>
    </citation>
    <scope>NUCLEOTIDE SEQUENCE [LARGE SCALE GENOMIC DNA]</scope>
    <source>
        <strain evidence="3 4">WCA-380-WT-3A</strain>
    </source>
</reference>
<dbReference type="AlphaFoldDB" id="A0A7K0J450"/>
<proteinExistence type="predicted"/>
<dbReference type="PROSITE" id="PS51099">
    <property type="entry name" value="PTS_EIIB_TYPE_2"/>
    <property type="match status" value="1"/>
</dbReference>
<dbReference type="InterPro" id="IPR013011">
    <property type="entry name" value="PTS_EIIB_2"/>
</dbReference>
<dbReference type="Proteomes" id="UP000466104">
    <property type="component" value="Unassembled WGS sequence"/>
</dbReference>
<keyword evidence="1" id="KW-0808">Transferase</keyword>
<gene>
    <name evidence="3" type="ORF">FYJ43_01305</name>
</gene>
<dbReference type="CDD" id="cd05563">
    <property type="entry name" value="PTS_IIB_ascorbate"/>
    <property type="match status" value="1"/>
</dbReference>
<dbReference type="InterPro" id="IPR036095">
    <property type="entry name" value="PTS_EIIB-like_sf"/>
</dbReference>
<dbReference type="Pfam" id="PF02302">
    <property type="entry name" value="PTS_IIB"/>
    <property type="match status" value="1"/>
</dbReference>
<dbReference type="SUPFAM" id="SSF52794">
    <property type="entry name" value="PTS system IIB component-like"/>
    <property type="match status" value="1"/>
</dbReference>
<feature type="domain" description="PTS EIIB type-2" evidence="2">
    <location>
        <begin position="1"/>
        <end position="91"/>
    </location>
</feature>
<evidence type="ECO:0000313" key="3">
    <source>
        <dbReference type="EMBL" id="MSS44720.1"/>
    </source>
</evidence>
<dbReference type="EMBL" id="VUMG01000001">
    <property type="protein sequence ID" value="MSS44720.1"/>
    <property type="molecule type" value="Genomic_DNA"/>
</dbReference>
<evidence type="ECO:0000313" key="4">
    <source>
        <dbReference type="Proteomes" id="UP000466104"/>
    </source>
</evidence>
<keyword evidence="4" id="KW-1185">Reference proteome</keyword>
<evidence type="ECO:0000256" key="1">
    <source>
        <dbReference type="ARBA" id="ARBA00022679"/>
    </source>
</evidence>
<dbReference type="GO" id="GO:0009401">
    <property type="term" value="P:phosphoenolpyruvate-dependent sugar phosphotransferase system"/>
    <property type="evidence" value="ECO:0007669"/>
    <property type="project" value="InterPro"/>
</dbReference>
<dbReference type="RefSeq" id="WP_154561267.1">
    <property type="nucleotide sequence ID" value="NZ_VUMG01000001.1"/>
</dbReference>
<keyword evidence="3" id="KW-0762">Sugar transport</keyword>
<protein>
    <submittedName>
        <fullName evidence="3">PTS sugar transporter subunit IIB</fullName>
    </submittedName>
</protein>
<dbReference type="GO" id="GO:0008982">
    <property type="term" value="F:protein-N(PI)-phosphohistidine-sugar phosphotransferase activity"/>
    <property type="evidence" value="ECO:0007669"/>
    <property type="project" value="InterPro"/>
</dbReference>
<keyword evidence="3" id="KW-0813">Transport</keyword>
<dbReference type="Gene3D" id="3.40.50.2300">
    <property type="match status" value="1"/>
</dbReference>
<name>A0A7K0J450_9ACTN</name>
<sequence length="96" mass="10427">MKFMAMCSSGLGSSFMVQMNIEKALRSIGVEGIDVDHTDLGSASPADADMFFVGRDLKNSVSNFQNVQILNSIIDQDELTERVKDACDQLGVPHTS</sequence>
<accession>A0A7K0J450</accession>
<comment type="caution">
    <text evidence="3">The sequence shown here is derived from an EMBL/GenBank/DDBJ whole genome shotgun (WGS) entry which is preliminary data.</text>
</comment>